<dbReference type="Proteomes" id="UP000588068">
    <property type="component" value="Unassembled WGS sequence"/>
</dbReference>
<keyword evidence="2" id="KW-1185">Reference proteome</keyword>
<sequence>MALINSLPTECGETLDRLLRERPITDLNDNWILRMDKLRGLDRLAAIELIDAWKLELDRRSVQ</sequence>
<dbReference type="AlphaFoldDB" id="A0A841HG40"/>
<proteinExistence type="predicted"/>
<comment type="caution">
    <text evidence="1">The sequence shown here is derived from an EMBL/GenBank/DDBJ whole genome shotgun (WGS) entry which is preliminary data.</text>
</comment>
<evidence type="ECO:0000313" key="1">
    <source>
        <dbReference type="EMBL" id="MBB6091857.1"/>
    </source>
</evidence>
<reference evidence="1 2" key="1">
    <citation type="submission" date="2020-08" db="EMBL/GenBank/DDBJ databases">
        <title>Genomic Encyclopedia of Type Strains, Phase IV (KMG-IV): sequencing the most valuable type-strain genomes for metagenomic binning, comparative biology and taxonomic classification.</title>
        <authorList>
            <person name="Goeker M."/>
        </authorList>
    </citation>
    <scope>NUCLEOTIDE SEQUENCE [LARGE SCALE GENOMIC DNA]</scope>
    <source>
        <strain evidence="1 2">DSM 26723</strain>
    </source>
</reference>
<gene>
    <name evidence="1" type="ORF">HNQ60_000703</name>
</gene>
<protein>
    <submittedName>
        <fullName evidence="1">Uncharacterized protein</fullName>
    </submittedName>
</protein>
<dbReference type="EMBL" id="JACHHZ010000001">
    <property type="protein sequence ID" value="MBB6091857.1"/>
    <property type="molecule type" value="Genomic_DNA"/>
</dbReference>
<organism evidence="1 2">
    <name type="scientific">Povalibacter uvarum</name>
    <dbReference type="NCBI Taxonomy" id="732238"/>
    <lineage>
        <taxon>Bacteria</taxon>
        <taxon>Pseudomonadati</taxon>
        <taxon>Pseudomonadota</taxon>
        <taxon>Gammaproteobacteria</taxon>
        <taxon>Steroidobacterales</taxon>
        <taxon>Steroidobacteraceae</taxon>
        <taxon>Povalibacter</taxon>
    </lineage>
</organism>
<accession>A0A841HG40</accession>
<evidence type="ECO:0000313" key="2">
    <source>
        <dbReference type="Proteomes" id="UP000588068"/>
    </source>
</evidence>
<name>A0A841HG40_9GAMM</name>